<dbReference type="OrthoDB" id="7570204at2"/>
<evidence type="ECO:0000313" key="1">
    <source>
        <dbReference type="EMBL" id="RDV06416.1"/>
    </source>
</evidence>
<evidence type="ECO:0000313" key="2">
    <source>
        <dbReference type="Proteomes" id="UP000263833"/>
    </source>
</evidence>
<evidence type="ECO:0008006" key="3">
    <source>
        <dbReference type="Google" id="ProtNLM"/>
    </source>
</evidence>
<dbReference type="EMBL" id="QRGP01000001">
    <property type="protein sequence ID" value="RDV06416.1"/>
    <property type="molecule type" value="Genomic_DNA"/>
</dbReference>
<dbReference type="Proteomes" id="UP000263833">
    <property type="component" value="Unassembled WGS sequence"/>
</dbReference>
<protein>
    <recommendedName>
        <fullName evidence="3">Phage DNA packaging protein, Nu1 subunit of terminase</fullName>
    </recommendedName>
</protein>
<name>A0A371BFN6_9SPHN</name>
<gene>
    <name evidence="1" type="ORF">DXH95_03035</name>
</gene>
<reference evidence="2" key="1">
    <citation type="submission" date="2018-08" db="EMBL/GenBank/DDBJ databases">
        <authorList>
            <person name="Kim S.-J."/>
            <person name="Jung G.-Y."/>
        </authorList>
    </citation>
    <scope>NUCLEOTIDE SEQUENCE [LARGE SCALE GENOMIC DNA]</scope>
    <source>
        <strain evidence="2">GY_G</strain>
    </source>
</reference>
<sequence length="188" mass="20527">MGLIVDLNEFSELCGVTAETMRAHIKSLTEDPLWMIKRGTRGSGYEIDAEGGVAWWKDKRASEETASADRRAQLAQLRLDLLGDAVEDEERLGLSGRQRLDDYAAALKRIELGKAMGQLIERGPLEAALSAAAVEHRRVLQLIPGQMMAETGLSNADAAKLEALLGKAIDDFWNKQFMPPKPASSGHA</sequence>
<dbReference type="RefSeq" id="WP_115547969.1">
    <property type="nucleotide sequence ID" value="NZ_QRGP01000001.1"/>
</dbReference>
<dbReference type="AlphaFoldDB" id="A0A371BFN6"/>
<organism evidence="1 2">
    <name type="scientific">Sphingorhabdus pulchriflava</name>
    <dbReference type="NCBI Taxonomy" id="2292257"/>
    <lineage>
        <taxon>Bacteria</taxon>
        <taxon>Pseudomonadati</taxon>
        <taxon>Pseudomonadota</taxon>
        <taxon>Alphaproteobacteria</taxon>
        <taxon>Sphingomonadales</taxon>
        <taxon>Sphingomonadaceae</taxon>
        <taxon>Sphingorhabdus</taxon>
    </lineage>
</organism>
<proteinExistence type="predicted"/>
<keyword evidence="2" id="KW-1185">Reference proteome</keyword>
<accession>A0A371BFN6</accession>
<dbReference type="Gene3D" id="1.10.10.10">
    <property type="entry name" value="Winged helix-like DNA-binding domain superfamily/Winged helix DNA-binding domain"/>
    <property type="match status" value="1"/>
</dbReference>
<comment type="caution">
    <text evidence="1">The sequence shown here is derived from an EMBL/GenBank/DDBJ whole genome shotgun (WGS) entry which is preliminary data.</text>
</comment>
<dbReference type="InterPro" id="IPR036388">
    <property type="entry name" value="WH-like_DNA-bd_sf"/>
</dbReference>